<name>A0A931FYH8_9ACTN</name>
<reference evidence="2" key="1">
    <citation type="submission" date="2020-11" db="EMBL/GenBank/DDBJ databases">
        <title>Isolation and identification of active actinomycetes.</title>
        <authorList>
            <person name="Sun X."/>
        </authorList>
    </citation>
    <scope>NUCLEOTIDE SEQUENCE</scope>
    <source>
        <strain evidence="2">NEAU-A11</strain>
    </source>
</reference>
<keyword evidence="3" id="KW-1185">Reference proteome</keyword>
<dbReference type="Proteomes" id="UP000598146">
    <property type="component" value="Unassembled WGS sequence"/>
</dbReference>
<evidence type="ECO:0000313" key="3">
    <source>
        <dbReference type="Proteomes" id="UP000598146"/>
    </source>
</evidence>
<dbReference type="RefSeq" id="WP_196415562.1">
    <property type="nucleotide sequence ID" value="NZ_JADQTO010000009.1"/>
</dbReference>
<gene>
    <name evidence="2" type="ORF">I4J89_20215</name>
</gene>
<organism evidence="2 3">
    <name type="scientific">Actinoplanes aureus</name>
    <dbReference type="NCBI Taxonomy" id="2792083"/>
    <lineage>
        <taxon>Bacteria</taxon>
        <taxon>Bacillati</taxon>
        <taxon>Actinomycetota</taxon>
        <taxon>Actinomycetes</taxon>
        <taxon>Micromonosporales</taxon>
        <taxon>Micromonosporaceae</taxon>
        <taxon>Actinoplanes</taxon>
    </lineage>
</organism>
<sequence>MAAPTAALAAPKAAVAMTFSATPDPVAVGETITLSGRAAAGKTGNAGTVEFYFRKDRSPRYTRVATTSTAANGTFSRAVKATASGTYLAVYRGNKHRKSASRADHASVFTTRTTTKTVWQYSGTDVECGPATNGCHIFSGDLKIQPGPLNVSFLAQCTQPKPSLMMGFTNDPANTAPTPDPGQYAAPGWRWWPIGGATGGEFDLAPAITQGHFYVHALVKPAFGPAHPTTTCTMSVTATQQVTETIPV</sequence>
<protein>
    <recommendedName>
        <fullName evidence="4">Ig-like domain repeat protein</fullName>
    </recommendedName>
</protein>
<evidence type="ECO:0008006" key="4">
    <source>
        <dbReference type="Google" id="ProtNLM"/>
    </source>
</evidence>
<proteinExistence type="predicted"/>
<keyword evidence="1" id="KW-0732">Signal</keyword>
<feature type="signal peptide" evidence="1">
    <location>
        <begin position="1"/>
        <end position="16"/>
    </location>
</feature>
<comment type="caution">
    <text evidence="2">The sequence shown here is derived from an EMBL/GenBank/DDBJ whole genome shotgun (WGS) entry which is preliminary data.</text>
</comment>
<feature type="chain" id="PRO_5037438369" description="Ig-like domain repeat protein" evidence="1">
    <location>
        <begin position="17"/>
        <end position="248"/>
    </location>
</feature>
<evidence type="ECO:0000313" key="2">
    <source>
        <dbReference type="EMBL" id="MBG0563772.1"/>
    </source>
</evidence>
<dbReference type="AlphaFoldDB" id="A0A931FYH8"/>
<accession>A0A931FYH8</accession>
<dbReference type="EMBL" id="JADQTO010000009">
    <property type="protein sequence ID" value="MBG0563772.1"/>
    <property type="molecule type" value="Genomic_DNA"/>
</dbReference>
<evidence type="ECO:0000256" key="1">
    <source>
        <dbReference type="SAM" id="SignalP"/>
    </source>
</evidence>